<comment type="caution">
    <text evidence="2">The sequence shown here is derived from an EMBL/GenBank/DDBJ whole genome shotgun (WGS) entry which is preliminary data.</text>
</comment>
<dbReference type="AlphaFoldDB" id="A0A6L2NME5"/>
<organism evidence="2">
    <name type="scientific">Tanacetum cinerariifolium</name>
    <name type="common">Dalmatian daisy</name>
    <name type="synonym">Chrysanthemum cinerariifolium</name>
    <dbReference type="NCBI Taxonomy" id="118510"/>
    <lineage>
        <taxon>Eukaryota</taxon>
        <taxon>Viridiplantae</taxon>
        <taxon>Streptophyta</taxon>
        <taxon>Embryophyta</taxon>
        <taxon>Tracheophyta</taxon>
        <taxon>Spermatophyta</taxon>
        <taxon>Magnoliopsida</taxon>
        <taxon>eudicotyledons</taxon>
        <taxon>Gunneridae</taxon>
        <taxon>Pentapetalae</taxon>
        <taxon>asterids</taxon>
        <taxon>campanulids</taxon>
        <taxon>Asterales</taxon>
        <taxon>Asteraceae</taxon>
        <taxon>Asteroideae</taxon>
        <taxon>Anthemideae</taxon>
        <taxon>Anthemidinae</taxon>
        <taxon>Tanacetum</taxon>
    </lineage>
</organism>
<protein>
    <submittedName>
        <fullName evidence="2">Ribonuclease H-like domain-containing protein</fullName>
    </submittedName>
</protein>
<name>A0A6L2NME5_TANCI</name>
<proteinExistence type="predicted"/>
<dbReference type="InterPro" id="IPR054722">
    <property type="entry name" value="PolX-like_BBD"/>
</dbReference>
<accession>A0A6L2NME5</accession>
<dbReference type="EMBL" id="BKCJ010009520">
    <property type="protein sequence ID" value="GEU87343.1"/>
    <property type="molecule type" value="Genomic_DNA"/>
</dbReference>
<dbReference type="Pfam" id="PF22936">
    <property type="entry name" value="Pol_BBD"/>
    <property type="match status" value="1"/>
</dbReference>
<feature type="domain" description="Retrovirus-related Pol polyprotein from transposon TNT 1-94-like beta-barrel" evidence="1">
    <location>
        <begin position="156"/>
        <end position="228"/>
    </location>
</feature>
<gene>
    <name evidence="2" type="ORF">Tci_059321</name>
</gene>
<evidence type="ECO:0000313" key="2">
    <source>
        <dbReference type="EMBL" id="GEU87343.1"/>
    </source>
</evidence>
<evidence type="ECO:0000259" key="1">
    <source>
        <dbReference type="Pfam" id="PF22936"/>
    </source>
</evidence>
<reference evidence="2" key="1">
    <citation type="journal article" date="2019" name="Sci. Rep.">
        <title>Draft genome of Tanacetum cinerariifolium, the natural source of mosquito coil.</title>
        <authorList>
            <person name="Yamashiro T."/>
            <person name="Shiraishi A."/>
            <person name="Satake H."/>
            <person name="Nakayama K."/>
        </authorList>
    </citation>
    <scope>NUCLEOTIDE SEQUENCE</scope>
</reference>
<sequence>MSAKDKSRLGYGTQIHEGVLSYENEDLESMFESRPSDIEDNPVNDRIAKVKGMHIVPPLMTGIYMPPNSDFGIDESKFTYGLKQSKNSDSDAKPSDIASCESNSCVETLESVPKPIESKPKAVSNPKVWSDAPLRSMSQTMMINDTPHQTLKGKGIVDSGCSRHMTGNKAYLVEYQDFNGGSITFRGSKGQITGKGKIKTGKLDFDDVYIVKELQHFNLFSVLQMCDKKNKVLFTDTECLVLSNDFMLPEENQVLLRVS</sequence>